<dbReference type="GO" id="GO:0004934">
    <property type="term" value="F:mating-type alpha-factor pheromone receptor activity"/>
    <property type="evidence" value="ECO:0007669"/>
    <property type="project" value="InterPro"/>
</dbReference>
<sequence length="499" mass="55537">MWPQTTADLAPVCDAPIAIGIPAASLCINRRLYKIASCQTVSVSRAQKQRAVLVDLAIGLGIPFLQMPLQYIVQGHRYDMLESVGCYPTTYNVVPAYPPQLPLAQHHQPRLRRLLRYSSPSVPSSTAAPHSPNSSPPPPSPPTRYFRLMALASLELLLNLPLASYGLFLTASRSPIAPWVSWANTHADFARVQQVPALFWRSDKHTEATVELSRWAGVVCVLPFFAFFGFATEARKNYRMALWAVGKRMGFSPPADGGFPLFPFTVRLPWAKRAPTTGSAAKGLPIALPLTPVKQRPESLSLSLADTRTDADTDYEYEKSSEGYVLPTPSLLRLRAPAYFPETLRIRSMEDDVNFRYSVNGSDTEYILDMGHCRDAWVEKRLAQGGADEITMQYTHGEKTFQWRPNKSGKEFGLDNISDLILYEVVEGQPNLDAPLARLNVSLQYKARPKMTLTGGWSATLQLFWDLFQVETGGWPVEFREPCDRAIVAAMVTAMQLAS</sequence>
<dbReference type="Pfam" id="PF02076">
    <property type="entry name" value="STE3"/>
    <property type="match status" value="2"/>
</dbReference>
<keyword evidence="6" id="KW-0297">G-protein coupled receptor</keyword>
<evidence type="ECO:0000256" key="7">
    <source>
        <dbReference type="ARBA" id="ARBA00023136"/>
    </source>
</evidence>
<dbReference type="InterPro" id="IPR001499">
    <property type="entry name" value="GPCR_STE3"/>
</dbReference>
<evidence type="ECO:0000256" key="8">
    <source>
        <dbReference type="ARBA" id="ARBA00023170"/>
    </source>
</evidence>
<protein>
    <submittedName>
        <fullName evidence="11">Pheromone A receptor-domain-containing protein</fullName>
    </submittedName>
</protein>
<evidence type="ECO:0000313" key="11">
    <source>
        <dbReference type="EMBL" id="KAJ7753190.1"/>
    </source>
</evidence>
<evidence type="ECO:0000256" key="3">
    <source>
        <dbReference type="ARBA" id="ARBA00022507"/>
    </source>
</evidence>
<dbReference type="GO" id="GO:0005886">
    <property type="term" value="C:plasma membrane"/>
    <property type="evidence" value="ECO:0007669"/>
    <property type="project" value="TreeGrafter"/>
</dbReference>
<keyword evidence="7" id="KW-0472">Membrane</keyword>
<evidence type="ECO:0000256" key="9">
    <source>
        <dbReference type="ARBA" id="ARBA00023224"/>
    </source>
</evidence>
<dbReference type="AlphaFoldDB" id="A0AAD7J1J2"/>
<evidence type="ECO:0000256" key="4">
    <source>
        <dbReference type="ARBA" id="ARBA00022692"/>
    </source>
</evidence>
<feature type="compositionally biased region" description="Low complexity" evidence="10">
    <location>
        <begin position="120"/>
        <end position="133"/>
    </location>
</feature>
<keyword evidence="4" id="KW-0812">Transmembrane</keyword>
<evidence type="ECO:0000313" key="12">
    <source>
        <dbReference type="Proteomes" id="UP001215598"/>
    </source>
</evidence>
<comment type="subcellular location">
    <subcellularLocation>
        <location evidence="1">Membrane</location>
        <topology evidence="1">Multi-pass membrane protein</topology>
    </subcellularLocation>
</comment>
<evidence type="ECO:0000256" key="10">
    <source>
        <dbReference type="SAM" id="MobiDB-lite"/>
    </source>
</evidence>
<dbReference type="PRINTS" id="PR00899">
    <property type="entry name" value="GPCRSTE3"/>
</dbReference>
<evidence type="ECO:0000256" key="1">
    <source>
        <dbReference type="ARBA" id="ARBA00004141"/>
    </source>
</evidence>
<name>A0AAD7J1J2_9AGAR</name>
<dbReference type="PANTHER" id="PTHR28097:SF1">
    <property type="entry name" value="PHEROMONE A FACTOR RECEPTOR"/>
    <property type="match status" value="1"/>
</dbReference>
<reference evidence="11" key="1">
    <citation type="submission" date="2023-03" db="EMBL/GenBank/DDBJ databases">
        <title>Massive genome expansion in bonnet fungi (Mycena s.s.) driven by repeated elements and novel gene families across ecological guilds.</title>
        <authorList>
            <consortium name="Lawrence Berkeley National Laboratory"/>
            <person name="Harder C.B."/>
            <person name="Miyauchi S."/>
            <person name="Viragh M."/>
            <person name="Kuo A."/>
            <person name="Thoen E."/>
            <person name="Andreopoulos B."/>
            <person name="Lu D."/>
            <person name="Skrede I."/>
            <person name="Drula E."/>
            <person name="Henrissat B."/>
            <person name="Morin E."/>
            <person name="Kohler A."/>
            <person name="Barry K."/>
            <person name="LaButti K."/>
            <person name="Morin E."/>
            <person name="Salamov A."/>
            <person name="Lipzen A."/>
            <person name="Mereny Z."/>
            <person name="Hegedus B."/>
            <person name="Baldrian P."/>
            <person name="Stursova M."/>
            <person name="Weitz H."/>
            <person name="Taylor A."/>
            <person name="Grigoriev I.V."/>
            <person name="Nagy L.G."/>
            <person name="Martin F."/>
            <person name="Kauserud H."/>
        </authorList>
    </citation>
    <scope>NUCLEOTIDE SEQUENCE</scope>
    <source>
        <strain evidence="11">CBHHK182m</strain>
    </source>
</reference>
<evidence type="ECO:0000256" key="6">
    <source>
        <dbReference type="ARBA" id="ARBA00023040"/>
    </source>
</evidence>
<dbReference type="Proteomes" id="UP001215598">
    <property type="component" value="Unassembled WGS sequence"/>
</dbReference>
<dbReference type="InterPro" id="IPR000481">
    <property type="entry name" value="GPCR_Pheromne_B_alpha_rcpt"/>
</dbReference>
<dbReference type="GO" id="GO:0000750">
    <property type="term" value="P:pheromone-dependent signal transduction involved in conjugation with cellular fusion"/>
    <property type="evidence" value="ECO:0007669"/>
    <property type="project" value="TreeGrafter"/>
</dbReference>
<organism evidence="11 12">
    <name type="scientific">Mycena metata</name>
    <dbReference type="NCBI Taxonomy" id="1033252"/>
    <lineage>
        <taxon>Eukaryota</taxon>
        <taxon>Fungi</taxon>
        <taxon>Dikarya</taxon>
        <taxon>Basidiomycota</taxon>
        <taxon>Agaricomycotina</taxon>
        <taxon>Agaricomycetes</taxon>
        <taxon>Agaricomycetidae</taxon>
        <taxon>Agaricales</taxon>
        <taxon>Marasmiineae</taxon>
        <taxon>Mycenaceae</taxon>
        <taxon>Mycena</taxon>
    </lineage>
</organism>
<evidence type="ECO:0000256" key="2">
    <source>
        <dbReference type="ARBA" id="ARBA00011085"/>
    </source>
</evidence>
<comment type="similarity">
    <text evidence="2">Belongs to the G-protein coupled receptor 4 family.</text>
</comment>
<comment type="caution">
    <text evidence="11">The sequence shown here is derived from an EMBL/GenBank/DDBJ whole genome shotgun (WGS) entry which is preliminary data.</text>
</comment>
<feature type="region of interest" description="Disordered" evidence="10">
    <location>
        <begin position="120"/>
        <end position="140"/>
    </location>
</feature>
<keyword evidence="5" id="KW-1133">Transmembrane helix</keyword>
<dbReference type="EMBL" id="JARKIB010000056">
    <property type="protein sequence ID" value="KAJ7753190.1"/>
    <property type="molecule type" value="Genomic_DNA"/>
</dbReference>
<proteinExistence type="inferred from homology"/>
<keyword evidence="3" id="KW-0589">Pheromone response</keyword>
<dbReference type="PRINTS" id="PR00901">
    <property type="entry name" value="PHEROMONEBAR"/>
</dbReference>
<accession>A0AAD7J1J2</accession>
<keyword evidence="8 11" id="KW-0675">Receptor</keyword>
<keyword evidence="9" id="KW-0807">Transducer</keyword>
<keyword evidence="12" id="KW-1185">Reference proteome</keyword>
<gene>
    <name evidence="11" type="ORF">B0H16DRAFT_1835352</name>
</gene>
<dbReference type="PANTHER" id="PTHR28097">
    <property type="entry name" value="PHEROMONE A FACTOR RECEPTOR"/>
    <property type="match status" value="1"/>
</dbReference>
<evidence type="ECO:0000256" key="5">
    <source>
        <dbReference type="ARBA" id="ARBA00022989"/>
    </source>
</evidence>